<sequence length="107" mass="12122">MLNQPISTVLTQVQQNLKQLYGEQLEKLILYGSQARGTAQPDSDIDILIVLKDVFNYSQESEKISQLIADLCLEYNVLISCTFANSEQLENHNSGFFRNVRKDGLVI</sequence>
<dbReference type="OrthoDB" id="463845at2"/>
<dbReference type="SUPFAM" id="SSF81301">
    <property type="entry name" value="Nucleotidyltransferase"/>
    <property type="match status" value="1"/>
</dbReference>
<dbReference type="RefSeq" id="WP_096665371.1">
    <property type="nucleotide sequence ID" value="NZ_AP018316.1"/>
</dbReference>
<dbReference type="Proteomes" id="UP000218702">
    <property type="component" value="Chromosome"/>
</dbReference>
<dbReference type="PANTHER" id="PTHR33933:SF1">
    <property type="entry name" value="PROTEIN ADENYLYLTRANSFERASE MNTA-RELATED"/>
    <property type="match status" value="1"/>
</dbReference>
<dbReference type="KEGG" id="dcm:NIES806_12910"/>
<evidence type="ECO:0000313" key="2">
    <source>
        <dbReference type="EMBL" id="BAZ85091.1"/>
    </source>
</evidence>
<dbReference type="PANTHER" id="PTHR33933">
    <property type="entry name" value="NUCLEOTIDYLTRANSFERASE"/>
    <property type="match status" value="1"/>
</dbReference>
<evidence type="ECO:0000313" key="3">
    <source>
        <dbReference type="Proteomes" id="UP000218702"/>
    </source>
</evidence>
<protein>
    <submittedName>
        <fullName evidence="2">Nucleotidyltransferase</fullName>
    </submittedName>
</protein>
<dbReference type="CDD" id="cd05403">
    <property type="entry name" value="NT_KNTase_like"/>
    <property type="match status" value="1"/>
</dbReference>
<keyword evidence="2" id="KW-0808">Transferase</keyword>
<evidence type="ECO:0000259" key="1">
    <source>
        <dbReference type="Pfam" id="PF01909"/>
    </source>
</evidence>
<dbReference type="AlphaFoldDB" id="A0A1Z4V0L3"/>
<gene>
    <name evidence="2" type="ORF">NIES806_12910</name>
</gene>
<name>A0A1Z4V0L3_9CYAN</name>
<dbReference type="Pfam" id="PF01909">
    <property type="entry name" value="NTP_transf_2"/>
    <property type="match status" value="1"/>
</dbReference>
<accession>A0A1Z4V0L3</accession>
<feature type="domain" description="Polymerase nucleotidyl transferase" evidence="1">
    <location>
        <begin position="12"/>
        <end position="62"/>
    </location>
</feature>
<dbReference type="EMBL" id="AP018316">
    <property type="protein sequence ID" value="BAZ85091.1"/>
    <property type="molecule type" value="Genomic_DNA"/>
</dbReference>
<dbReference type="InterPro" id="IPR002934">
    <property type="entry name" value="Polymerase_NTP_transf_dom"/>
</dbReference>
<dbReference type="InterPro" id="IPR043519">
    <property type="entry name" value="NT_sf"/>
</dbReference>
<proteinExistence type="predicted"/>
<dbReference type="InterPro" id="IPR052548">
    <property type="entry name" value="Type_VII_TA_antitoxin"/>
</dbReference>
<dbReference type="Gene3D" id="3.30.460.10">
    <property type="entry name" value="Beta Polymerase, domain 2"/>
    <property type="match status" value="1"/>
</dbReference>
<organism evidence="2 3">
    <name type="scientific">Dolichospermum compactum NIES-806</name>
    <dbReference type="NCBI Taxonomy" id="1973481"/>
    <lineage>
        <taxon>Bacteria</taxon>
        <taxon>Bacillati</taxon>
        <taxon>Cyanobacteriota</taxon>
        <taxon>Cyanophyceae</taxon>
        <taxon>Nostocales</taxon>
        <taxon>Aphanizomenonaceae</taxon>
        <taxon>Dolichospermum</taxon>
        <taxon>Dolichospermum compactum</taxon>
    </lineage>
</organism>
<reference evidence="2 3" key="1">
    <citation type="submission" date="2017-06" db="EMBL/GenBank/DDBJ databases">
        <title>Genome sequencing of cyanobaciteial culture collection at National Institute for Environmental Studies (NIES).</title>
        <authorList>
            <person name="Hirose Y."/>
            <person name="Shimura Y."/>
            <person name="Fujisawa T."/>
            <person name="Nakamura Y."/>
            <person name="Kawachi M."/>
        </authorList>
    </citation>
    <scope>NUCLEOTIDE SEQUENCE [LARGE SCALE GENOMIC DNA]</scope>
    <source>
        <strain evidence="2 3">NIES-806</strain>
    </source>
</reference>
<dbReference type="GO" id="GO:0016779">
    <property type="term" value="F:nucleotidyltransferase activity"/>
    <property type="evidence" value="ECO:0007669"/>
    <property type="project" value="InterPro"/>
</dbReference>
<keyword evidence="3" id="KW-1185">Reference proteome</keyword>